<evidence type="ECO:0000313" key="2">
    <source>
        <dbReference type="Proteomes" id="UP000308836"/>
    </source>
</evidence>
<sequence>MRFDEKRYGCHASGVPGSDEGDGGVIVDVSWNGKKVLIVGAGKQGKKKEALLKAEGADVTVVDQGFDWRSLRAYDLVVACTNDARVNHEIVVQAQKEGVFCASATYEPDASVHWMRQIERDCLRLGFSTRRAYPLYGKTMARDIEALYDEKWKRRLKALRRLRPFLRKDPALLAAVMEWRVDQLEWLGNAVQAKAGKVCVFHSCQSEAQHAWIRARLGEGVMPFYMRENWESACAVFSLLELPVEVQPMFVFAGRIYRQFEALCERHRPLLLDENGWRRVLTPFDRPEAVFVVHRSQHDALKKRVAACCHEAVVVDYEEELPVNKERMVVYPLFMLDGGHVENDVANQIARARERGADVRWGCRCLLDLSSFQELLRDRL</sequence>
<protein>
    <submittedName>
        <fullName evidence="1">Uncharacterized protein</fullName>
    </submittedName>
</protein>
<keyword evidence="2" id="KW-1185">Reference proteome</keyword>
<comment type="caution">
    <text evidence="1">The sequence shown here is derived from an EMBL/GenBank/DDBJ whole genome shotgun (WGS) entry which is preliminary data.</text>
</comment>
<organism evidence="1 2">
    <name type="scientific">Dubosiella muris</name>
    <dbReference type="NCBI Taxonomy" id="3038133"/>
    <lineage>
        <taxon>Bacteria</taxon>
        <taxon>Bacillati</taxon>
        <taxon>Bacillota</taxon>
        <taxon>Erysipelotrichia</taxon>
        <taxon>Erysipelotrichales</taxon>
        <taxon>Erysipelotrichaceae</taxon>
        <taxon>Dubosiella</taxon>
    </lineage>
</organism>
<evidence type="ECO:0000313" key="1">
    <source>
        <dbReference type="EMBL" id="TGY66533.1"/>
    </source>
</evidence>
<dbReference type="EMBL" id="SRYG01000006">
    <property type="protein sequence ID" value="TGY66533.1"/>
    <property type="molecule type" value="Genomic_DNA"/>
</dbReference>
<gene>
    <name evidence="1" type="ORF">E5336_04350</name>
</gene>
<dbReference type="Proteomes" id="UP000308836">
    <property type="component" value="Unassembled WGS sequence"/>
</dbReference>
<proteinExistence type="predicted"/>
<reference evidence="1" key="1">
    <citation type="submission" date="2019-04" db="EMBL/GenBank/DDBJ databases">
        <title>Microbes associate with the intestines of laboratory mice.</title>
        <authorList>
            <person name="Navarre W."/>
            <person name="Wong E."/>
            <person name="Huang K."/>
            <person name="Tropini C."/>
            <person name="Ng K."/>
            <person name="Yu B."/>
        </authorList>
    </citation>
    <scope>NUCLEOTIDE SEQUENCE</scope>
    <source>
        <strain evidence="1">NM09_H32</strain>
    </source>
</reference>
<name>A0AC61R8K5_9FIRM</name>
<accession>A0AC61R8K5</accession>